<dbReference type="PANTHER" id="PTHR43671">
    <property type="entry name" value="SERINE/THREONINE-PROTEIN KINASE NEK"/>
    <property type="match status" value="1"/>
</dbReference>
<dbReference type="GO" id="GO:0004674">
    <property type="term" value="F:protein serine/threonine kinase activity"/>
    <property type="evidence" value="ECO:0007669"/>
    <property type="project" value="TreeGrafter"/>
</dbReference>
<sequence length="397" mass="46462">MGNLQTLINYHSPFSYIDNLNDQLQDEGMINHPGLGQIQLWKIKKQNQPMIFSYHVHIYKNDSHLIEFHKIRCQINHPNILSYFACANSKAQNIGNVQSQQLFFAYYSNNLKQKLIQQKTFSEIEIWNIVEQIVNALAYLQGLNRYHGNLITESILLSNNNQIKLLDQLEQIPNYDQIKKDVFDLGIIIIEMLTGRANQLNFNQSIKQLDGRYSIQLLQLVAKMLQKDIALRPDFIQLQQMIQNRCKEPIILQNSFSNLNKPEFVKIYNRSQRHQRCNSNQGIVIRPQRMSQPQINPRIIQSKQQNNNTQINNSVVLYQSQQGNIQNQNQEQQFISYVQIFNQQTPYKPVSQVDQISNADKVTLFQSGIMHNSFLWHQNSPLKKQSSVLQFILPQRI</sequence>
<evidence type="ECO:0000259" key="5">
    <source>
        <dbReference type="PROSITE" id="PS50011"/>
    </source>
</evidence>
<keyword evidence="4" id="KW-0067">ATP-binding</keyword>
<keyword evidence="3" id="KW-0418">Kinase</keyword>
<name>A0A8S1KA68_9CILI</name>
<dbReference type="EMBL" id="CAJJDN010000006">
    <property type="protein sequence ID" value="CAD8052610.1"/>
    <property type="molecule type" value="Genomic_DNA"/>
</dbReference>
<dbReference type="InterPro" id="IPR050660">
    <property type="entry name" value="NEK_Ser/Thr_kinase"/>
</dbReference>
<evidence type="ECO:0000313" key="7">
    <source>
        <dbReference type="Proteomes" id="UP000692954"/>
    </source>
</evidence>
<keyword evidence="7" id="KW-1185">Reference proteome</keyword>
<keyword evidence="2" id="KW-0547">Nucleotide-binding</keyword>
<dbReference type="PROSITE" id="PS50011">
    <property type="entry name" value="PROTEIN_KINASE_DOM"/>
    <property type="match status" value="1"/>
</dbReference>
<dbReference type="Pfam" id="PF07714">
    <property type="entry name" value="PK_Tyr_Ser-Thr"/>
    <property type="match status" value="1"/>
</dbReference>
<dbReference type="PANTHER" id="PTHR43671:SF106">
    <property type="entry name" value="NIMA-LIKE KINASE"/>
    <property type="match status" value="1"/>
</dbReference>
<dbReference type="InterPro" id="IPR001245">
    <property type="entry name" value="Ser-Thr/Tyr_kinase_cat_dom"/>
</dbReference>
<dbReference type="SMART" id="SM00220">
    <property type="entry name" value="S_TKc"/>
    <property type="match status" value="1"/>
</dbReference>
<keyword evidence="1" id="KW-0808">Transferase</keyword>
<dbReference type="AlphaFoldDB" id="A0A8S1KA68"/>
<evidence type="ECO:0000256" key="3">
    <source>
        <dbReference type="ARBA" id="ARBA00022777"/>
    </source>
</evidence>
<reference evidence="6" key="1">
    <citation type="submission" date="2021-01" db="EMBL/GenBank/DDBJ databases">
        <authorList>
            <consortium name="Genoscope - CEA"/>
            <person name="William W."/>
        </authorList>
    </citation>
    <scope>NUCLEOTIDE SEQUENCE</scope>
</reference>
<comment type="caution">
    <text evidence="6">The sequence shown here is derived from an EMBL/GenBank/DDBJ whole genome shotgun (WGS) entry which is preliminary data.</text>
</comment>
<evidence type="ECO:0000256" key="1">
    <source>
        <dbReference type="ARBA" id="ARBA00022679"/>
    </source>
</evidence>
<dbReference type="GO" id="GO:0005524">
    <property type="term" value="F:ATP binding"/>
    <property type="evidence" value="ECO:0007669"/>
    <property type="project" value="UniProtKB-KW"/>
</dbReference>
<organism evidence="6 7">
    <name type="scientific">Paramecium sonneborni</name>
    <dbReference type="NCBI Taxonomy" id="65129"/>
    <lineage>
        <taxon>Eukaryota</taxon>
        <taxon>Sar</taxon>
        <taxon>Alveolata</taxon>
        <taxon>Ciliophora</taxon>
        <taxon>Intramacronucleata</taxon>
        <taxon>Oligohymenophorea</taxon>
        <taxon>Peniculida</taxon>
        <taxon>Parameciidae</taxon>
        <taxon>Paramecium</taxon>
    </lineage>
</organism>
<accession>A0A8S1KA68</accession>
<gene>
    <name evidence="6" type="ORF">PSON_ATCC_30995.1.T0060542</name>
</gene>
<feature type="domain" description="Protein kinase" evidence="5">
    <location>
        <begin position="1"/>
        <end position="251"/>
    </location>
</feature>
<evidence type="ECO:0000313" key="6">
    <source>
        <dbReference type="EMBL" id="CAD8052610.1"/>
    </source>
</evidence>
<evidence type="ECO:0000256" key="2">
    <source>
        <dbReference type="ARBA" id="ARBA00022741"/>
    </source>
</evidence>
<dbReference type="InterPro" id="IPR000719">
    <property type="entry name" value="Prot_kinase_dom"/>
</dbReference>
<protein>
    <recommendedName>
        <fullName evidence="5">Protein kinase domain-containing protein</fullName>
    </recommendedName>
</protein>
<proteinExistence type="predicted"/>
<evidence type="ECO:0000256" key="4">
    <source>
        <dbReference type="ARBA" id="ARBA00022840"/>
    </source>
</evidence>
<dbReference type="OrthoDB" id="4062651at2759"/>
<dbReference type="Proteomes" id="UP000692954">
    <property type="component" value="Unassembled WGS sequence"/>
</dbReference>